<evidence type="ECO:0000313" key="4">
    <source>
        <dbReference type="Proteomes" id="UP000009170"/>
    </source>
</evidence>
<evidence type="ECO:0000256" key="1">
    <source>
        <dbReference type="ARBA" id="ARBA00022741"/>
    </source>
</evidence>
<dbReference type="EMBL" id="KZ155774">
    <property type="protein sequence ID" value="OUS48472.1"/>
    <property type="molecule type" value="Genomic_DNA"/>
</dbReference>
<dbReference type="SMART" id="SM00173">
    <property type="entry name" value="RAS"/>
    <property type="match status" value="1"/>
</dbReference>
<dbReference type="PROSITE" id="PS51421">
    <property type="entry name" value="RAS"/>
    <property type="match status" value="1"/>
</dbReference>
<dbReference type="PRINTS" id="PR00449">
    <property type="entry name" value="RASTRNSFRMNG"/>
</dbReference>
<dbReference type="SMART" id="SM00174">
    <property type="entry name" value="RHO"/>
    <property type="match status" value="1"/>
</dbReference>
<name>A0A090N3L9_OSTTA</name>
<dbReference type="PROSITE" id="PS51419">
    <property type="entry name" value="RAB"/>
    <property type="match status" value="1"/>
</dbReference>
<dbReference type="NCBIfam" id="TIGR00231">
    <property type="entry name" value="small_GTP"/>
    <property type="match status" value="1"/>
</dbReference>
<keyword evidence="1" id="KW-0547">Nucleotide-binding</keyword>
<accession>A0A090N3L9</accession>
<reference evidence="2 4" key="1">
    <citation type="journal article" date="2006" name="Proc. Natl. Acad. Sci. U.S.A.">
        <title>Genome analysis of the smallest free-living eukaryote Ostreococcus tauri unveils many unique features.</title>
        <authorList>
            <person name="Derelle E."/>
            <person name="Ferraz C."/>
            <person name="Rombauts S."/>
            <person name="Rouze P."/>
            <person name="Worden A.Z."/>
            <person name="Robbens S."/>
            <person name="Partensky F."/>
            <person name="Degroeve S."/>
            <person name="Echeynie S."/>
            <person name="Cooke R."/>
            <person name="Saeys Y."/>
            <person name="Wuyts J."/>
            <person name="Jabbari K."/>
            <person name="Bowler C."/>
            <person name="Panaud O."/>
            <person name="Piegu B."/>
            <person name="Ball S.G."/>
            <person name="Ral J.-P."/>
            <person name="Bouget F.-Y."/>
            <person name="Piganeau G."/>
            <person name="De Baets B."/>
            <person name="Picard A."/>
            <person name="Delseny M."/>
            <person name="Demaille J."/>
            <person name="Van de Peer Y."/>
            <person name="Moreau H."/>
        </authorList>
    </citation>
    <scope>NUCLEOTIDE SEQUENCE [LARGE SCALE GENOMIC DNA]</scope>
    <source>
        <strain evidence="2 4">OTTH0595</strain>
    </source>
</reference>
<dbReference type="InterPro" id="IPR005225">
    <property type="entry name" value="Small_GTP-bd"/>
</dbReference>
<dbReference type="OrthoDB" id="63533at2759"/>
<dbReference type="InterPro" id="IPR001806">
    <property type="entry name" value="Small_GTPase"/>
</dbReference>
<dbReference type="STRING" id="70448.A0A090N3L9"/>
<dbReference type="SMART" id="SM00175">
    <property type="entry name" value="RAB"/>
    <property type="match status" value="1"/>
</dbReference>
<evidence type="ECO:0000313" key="3">
    <source>
        <dbReference type="EMBL" id="OUS48472.1"/>
    </source>
</evidence>
<dbReference type="Gene3D" id="3.40.50.300">
    <property type="entry name" value="P-loop containing nucleotide triphosphate hydrolases"/>
    <property type="match status" value="1"/>
</dbReference>
<dbReference type="AlphaFoldDB" id="A0A090N3L9"/>
<dbReference type="GO" id="GO:0003924">
    <property type="term" value="F:GTPase activity"/>
    <property type="evidence" value="ECO:0007669"/>
    <property type="project" value="InterPro"/>
</dbReference>
<dbReference type="GO" id="GO:0005525">
    <property type="term" value="F:GTP binding"/>
    <property type="evidence" value="ECO:0007669"/>
    <property type="project" value="InterPro"/>
</dbReference>
<organism evidence="2 4">
    <name type="scientific">Ostreococcus tauri</name>
    <name type="common">Marine green alga</name>
    <dbReference type="NCBI Taxonomy" id="70448"/>
    <lineage>
        <taxon>Eukaryota</taxon>
        <taxon>Viridiplantae</taxon>
        <taxon>Chlorophyta</taxon>
        <taxon>Mamiellophyceae</taxon>
        <taxon>Mamiellales</taxon>
        <taxon>Bathycoccaceae</taxon>
        <taxon>Ostreococcus</taxon>
    </lineage>
</organism>
<dbReference type="InParanoid" id="A0A090N3L9"/>
<dbReference type="EMBL" id="CAID01000006">
    <property type="protein sequence ID" value="CEF98348.1"/>
    <property type="molecule type" value="Genomic_DNA"/>
</dbReference>
<evidence type="ECO:0000313" key="2">
    <source>
        <dbReference type="EMBL" id="CEF98348.1"/>
    </source>
</evidence>
<accession>A0A1Y5IN28</accession>
<dbReference type="PROSITE" id="PS51417">
    <property type="entry name" value="ARF"/>
    <property type="match status" value="1"/>
</dbReference>
<dbReference type="SMART" id="SM00176">
    <property type="entry name" value="RAN"/>
    <property type="match status" value="1"/>
</dbReference>
<reference evidence="3" key="3">
    <citation type="submission" date="2017-04" db="EMBL/GenBank/DDBJ databases">
        <title>Population genomics of picophytoplankton unveils novel chromosome hypervariability.</title>
        <authorList>
            <consortium name="DOE Joint Genome Institute"/>
            <person name="Blanc-Mathieu R."/>
            <person name="Krasovec M."/>
            <person name="Hebrard M."/>
            <person name="Yau S."/>
            <person name="Desgranges E."/>
            <person name="Martin J."/>
            <person name="Schackwitz W."/>
            <person name="Kuo A."/>
            <person name="Salin G."/>
            <person name="Donnadieu C."/>
            <person name="Desdevises Y."/>
            <person name="Sanchez-Ferandin S."/>
            <person name="Moreau H."/>
            <person name="Rivals E."/>
            <person name="Grigoriev I.V."/>
            <person name="Grimsley N."/>
            <person name="Eyre-Walker A."/>
            <person name="Piganeau G."/>
        </authorList>
    </citation>
    <scope>NUCLEOTIDE SEQUENCE [LARGE SCALE GENOMIC DNA]</scope>
    <source>
        <strain evidence="3">RCC 1115</strain>
    </source>
</reference>
<dbReference type="Proteomes" id="UP000195557">
    <property type="component" value="Unassembled WGS sequence"/>
</dbReference>
<reference evidence="2" key="2">
    <citation type="journal article" date="2014" name="BMC Genomics">
        <title>An improved genome of the model marine alga Ostreococcus tauri unfolds by assessing Illumina de novo assemblies.</title>
        <authorList>
            <person name="Blanc-Mathieu R."/>
            <person name="Verhelst B."/>
            <person name="Derelle E."/>
            <person name="Rombauts S."/>
            <person name="Bouget F.Y."/>
            <person name="Carre I."/>
            <person name="Chateau A."/>
            <person name="Eyre-Walker A."/>
            <person name="Grimsley N."/>
            <person name="Moreau H."/>
            <person name="Piegu B."/>
            <person name="Rivals E."/>
            <person name="Schackwitz W."/>
            <person name="Van de Peer Y."/>
            <person name="Piganeau G."/>
        </authorList>
    </citation>
    <scope>NUCLEOTIDE SEQUENCE</scope>
    <source>
        <strain evidence="2">RCC4221</strain>
    </source>
</reference>
<dbReference type="Pfam" id="PF00071">
    <property type="entry name" value="Ras"/>
    <property type="match status" value="1"/>
</dbReference>
<sequence>MTSTASAASSTYKVVLLGEGRVGKTSLLVRFVQSTFDESQAPTVRASYLTKTVRLESDARATLNVWDTAGQERFHALGPIYYRDADAAIVVYDITDADSFERAKAWVKELRRIAGAEISIAVCANKSDLERARRVSNDDGEAYAKGIGASFHSTSAKTDKGVEQAFMSVARALDMKRGKSPVPAGSSGVLRSRSLKIAAEEETKPKGTFGDCC</sequence>
<dbReference type="PROSITE" id="PS51420">
    <property type="entry name" value="RHO"/>
    <property type="match status" value="1"/>
</dbReference>
<keyword evidence="4" id="KW-1185">Reference proteome</keyword>
<dbReference type="PANTHER" id="PTHR47978">
    <property type="match status" value="1"/>
</dbReference>
<dbReference type="Proteomes" id="UP000009170">
    <property type="component" value="Unassembled WGS sequence"/>
</dbReference>
<gene>
    <name evidence="3" type="ORF">BE221DRAFT_19013</name>
    <name evidence="2" type="ORF">OT_ostta06g02160</name>
</gene>
<dbReference type="FunFam" id="3.40.50.300:FF:000808">
    <property type="entry name" value="Small GTP-binding protein, putative"/>
    <property type="match status" value="1"/>
</dbReference>
<protein>
    <submittedName>
        <fullName evidence="3">GTPase Rab5/YPT51 and related small G protein superfamily GTPase</fullName>
    </submittedName>
    <submittedName>
        <fullName evidence="2">Small GTPase superfamily, Rab type</fullName>
    </submittedName>
</protein>
<accession>A0A454XTD5</accession>
<dbReference type="InterPro" id="IPR027417">
    <property type="entry name" value="P-loop_NTPase"/>
</dbReference>
<dbReference type="SUPFAM" id="SSF52540">
    <property type="entry name" value="P-loop containing nucleoside triphosphate hydrolases"/>
    <property type="match status" value="1"/>
</dbReference>
<proteinExistence type="predicted"/>